<dbReference type="VEuPathDB" id="FungiDB:ATEG_07535"/>
<evidence type="ECO:0000313" key="2">
    <source>
        <dbReference type="EMBL" id="GFF18772.1"/>
    </source>
</evidence>
<organism evidence="2 3">
    <name type="scientific">Aspergillus terreus</name>
    <dbReference type="NCBI Taxonomy" id="33178"/>
    <lineage>
        <taxon>Eukaryota</taxon>
        <taxon>Fungi</taxon>
        <taxon>Dikarya</taxon>
        <taxon>Ascomycota</taxon>
        <taxon>Pezizomycotina</taxon>
        <taxon>Eurotiomycetes</taxon>
        <taxon>Eurotiomycetidae</taxon>
        <taxon>Eurotiales</taxon>
        <taxon>Aspergillaceae</taxon>
        <taxon>Aspergillus</taxon>
        <taxon>Aspergillus subgen. Circumdati</taxon>
    </lineage>
</organism>
<comment type="caution">
    <text evidence="2">The sequence shown here is derived from an EMBL/GenBank/DDBJ whole genome shotgun (WGS) entry which is preliminary data.</text>
</comment>
<gene>
    <name evidence="2" type="ORF">ATEIFO6365_0009013500</name>
</gene>
<accession>A0A5M3Z8M1</accession>
<dbReference type="SUPFAM" id="SSF53474">
    <property type="entry name" value="alpha/beta-Hydrolases"/>
    <property type="match status" value="1"/>
</dbReference>
<feature type="domain" description="AB hydrolase-1" evidence="1">
    <location>
        <begin position="102"/>
        <end position="361"/>
    </location>
</feature>
<evidence type="ECO:0000259" key="1">
    <source>
        <dbReference type="Pfam" id="PF12697"/>
    </source>
</evidence>
<dbReference type="Gene3D" id="3.40.50.1820">
    <property type="entry name" value="alpha/beta hydrolase"/>
    <property type="match status" value="1"/>
</dbReference>
<dbReference type="InterPro" id="IPR000073">
    <property type="entry name" value="AB_hydrolase_1"/>
</dbReference>
<dbReference type="Pfam" id="PF12697">
    <property type="entry name" value="Abhydrolase_6"/>
    <property type="match status" value="1"/>
</dbReference>
<protein>
    <recommendedName>
        <fullName evidence="1">AB hydrolase-1 domain-containing protein</fullName>
    </recommendedName>
</protein>
<evidence type="ECO:0000313" key="3">
    <source>
        <dbReference type="Proteomes" id="UP000452235"/>
    </source>
</evidence>
<dbReference type="Proteomes" id="UP000452235">
    <property type="component" value="Unassembled WGS sequence"/>
</dbReference>
<dbReference type="EMBL" id="BLJY01000009">
    <property type="protein sequence ID" value="GFF18772.1"/>
    <property type="molecule type" value="Genomic_DNA"/>
</dbReference>
<dbReference type="AlphaFoldDB" id="A0A5M3Z8M1"/>
<dbReference type="OrthoDB" id="190201at2759"/>
<dbReference type="InterPro" id="IPR029058">
    <property type="entry name" value="AB_hydrolase_fold"/>
</dbReference>
<sequence length="383" mass="41973">MSILTLSLWLLCWGLEVAARSCQNRTIELMVTSQNGVFDNLTTPVTNVEATDFILGASTQGFNGTMEALTGYAPVTGRYRLSTQYCMPSNTTNVGGAPTLQILTHGIGYDKLYWDLAFNNYNYSYVENALSHGYHTLSYDRLGIGNSSHGEPKNEIQTRLEVAALAQLTRMVRNGSYPGMQRPKRIIHVGHSFGSVQTYDLTSMYPDISDAIVLTGFSLNLSFFGLFLAGGNWQQTYITQRPVMTTNYTPGYLSSGNMNADHYLFCRSPWFDSNILTYNAKIKQPVTVGELLTIGSVPDQNTFPGPVLIITGSNDLPFCGGDCYNTGGMSDSIVADATSYFTAPSTIQAYVQPDMGHGINLHYNASGAYNYIASWLMMNGMAA</sequence>
<proteinExistence type="predicted"/>
<keyword evidence="3" id="KW-1185">Reference proteome</keyword>
<name>A0A5M3Z8M1_ASPTE</name>
<reference evidence="2 3" key="1">
    <citation type="submission" date="2020-01" db="EMBL/GenBank/DDBJ databases">
        <title>Aspergillus terreus IFO 6365 whole genome shotgun sequence.</title>
        <authorList>
            <person name="Kanamasa S."/>
            <person name="Takahashi H."/>
        </authorList>
    </citation>
    <scope>NUCLEOTIDE SEQUENCE [LARGE SCALE GENOMIC DNA]</scope>
    <source>
        <strain evidence="2 3">IFO 6365</strain>
    </source>
</reference>